<dbReference type="EMBL" id="JAWDGP010001389">
    <property type="protein sequence ID" value="KAK3792086.1"/>
    <property type="molecule type" value="Genomic_DNA"/>
</dbReference>
<evidence type="ECO:0000256" key="1">
    <source>
        <dbReference type="SAM" id="SignalP"/>
    </source>
</evidence>
<reference evidence="2" key="1">
    <citation type="journal article" date="2023" name="G3 (Bethesda)">
        <title>A reference genome for the long-term kleptoplast-retaining sea slug Elysia crispata morphotype clarki.</title>
        <authorList>
            <person name="Eastman K.E."/>
            <person name="Pendleton A.L."/>
            <person name="Shaikh M.A."/>
            <person name="Suttiyut T."/>
            <person name="Ogas R."/>
            <person name="Tomko P."/>
            <person name="Gavelis G."/>
            <person name="Widhalm J.R."/>
            <person name="Wisecaver J.H."/>
        </authorList>
    </citation>
    <scope>NUCLEOTIDE SEQUENCE</scope>
    <source>
        <strain evidence="2">ECLA1</strain>
    </source>
</reference>
<evidence type="ECO:0000313" key="3">
    <source>
        <dbReference type="Proteomes" id="UP001283361"/>
    </source>
</evidence>
<evidence type="ECO:0000313" key="2">
    <source>
        <dbReference type="EMBL" id="KAK3792086.1"/>
    </source>
</evidence>
<keyword evidence="3" id="KW-1185">Reference proteome</keyword>
<feature type="signal peptide" evidence="1">
    <location>
        <begin position="1"/>
        <end position="21"/>
    </location>
</feature>
<organism evidence="2 3">
    <name type="scientific">Elysia crispata</name>
    <name type="common">lettuce slug</name>
    <dbReference type="NCBI Taxonomy" id="231223"/>
    <lineage>
        <taxon>Eukaryota</taxon>
        <taxon>Metazoa</taxon>
        <taxon>Spiralia</taxon>
        <taxon>Lophotrochozoa</taxon>
        <taxon>Mollusca</taxon>
        <taxon>Gastropoda</taxon>
        <taxon>Heterobranchia</taxon>
        <taxon>Euthyneura</taxon>
        <taxon>Panpulmonata</taxon>
        <taxon>Sacoglossa</taxon>
        <taxon>Placobranchoidea</taxon>
        <taxon>Plakobranchidae</taxon>
        <taxon>Elysia</taxon>
    </lineage>
</organism>
<proteinExistence type="predicted"/>
<dbReference type="Proteomes" id="UP001283361">
    <property type="component" value="Unassembled WGS sequence"/>
</dbReference>
<accession>A0AAE1ARP2</accession>
<gene>
    <name evidence="2" type="ORF">RRG08_055353</name>
</gene>
<name>A0AAE1ARP2_9GAST</name>
<keyword evidence="1" id="KW-0732">Signal</keyword>
<protein>
    <submittedName>
        <fullName evidence="2">Uncharacterized protein</fullName>
    </submittedName>
</protein>
<sequence length="130" mass="14574">MVCMSTCGPIVCASISCCSLCEYLSCCSLCEYLSYCSLCEYLSCYSLREYLPCCSLHEYLFSCGLHLSCESEIRHLGNEFGVSICSGVIILELFSLCSVTYSVTLRLRCDHSGVVQSMFCYLFCHIKVEM</sequence>
<comment type="caution">
    <text evidence="2">The sequence shown here is derived from an EMBL/GenBank/DDBJ whole genome shotgun (WGS) entry which is preliminary data.</text>
</comment>
<feature type="chain" id="PRO_5042267970" evidence="1">
    <location>
        <begin position="22"/>
        <end position="130"/>
    </location>
</feature>
<dbReference type="AlphaFoldDB" id="A0AAE1ARP2"/>